<dbReference type="Proteomes" id="UP000734854">
    <property type="component" value="Unassembled WGS sequence"/>
</dbReference>
<evidence type="ECO:0000256" key="4">
    <source>
        <dbReference type="SAM" id="MobiDB-lite"/>
    </source>
</evidence>
<feature type="domain" description="Chorein N-terminal" evidence="5">
    <location>
        <begin position="1"/>
        <end position="758"/>
    </location>
</feature>
<name>A0A8J5LXA6_ZINOF</name>
<evidence type="ECO:0000259" key="7">
    <source>
        <dbReference type="Pfam" id="PF25037"/>
    </source>
</evidence>
<protein>
    <recommendedName>
        <fullName evidence="10">Vacuolar protein sorting-associated protein</fullName>
    </recommendedName>
</protein>
<dbReference type="Pfam" id="PF25036">
    <property type="entry name" value="VPS13_VAB"/>
    <property type="match status" value="3"/>
</dbReference>
<dbReference type="InterPro" id="IPR009543">
    <property type="entry name" value="VPS13_VAB"/>
</dbReference>
<dbReference type="GO" id="GO:0045053">
    <property type="term" value="P:protein retention in Golgi apparatus"/>
    <property type="evidence" value="ECO:0007669"/>
    <property type="project" value="TreeGrafter"/>
</dbReference>
<reference evidence="8 9" key="1">
    <citation type="submission" date="2020-08" db="EMBL/GenBank/DDBJ databases">
        <title>Plant Genome Project.</title>
        <authorList>
            <person name="Zhang R.-G."/>
        </authorList>
    </citation>
    <scope>NUCLEOTIDE SEQUENCE [LARGE SCALE GENOMIC DNA]</scope>
    <source>
        <tissue evidence="8">Rhizome</tissue>
    </source>
</reference>
<comment type="similarity">
    <text evidence="1">Belongs to the VPS13 family.</text>
</comment>
<evidence type="ECO:0000259" key="6">
    <source>
        <dbReference type="Pfam" id="PF25036"/>
    </source>
</evidence>
<dbReference type="Pfam" id="PF12624">
    <property type="entry name" value="VPS13_N"/>
    <property type="match status" value="1"/>
</dbReference>
<dbReference type="InterPro" id="IPR026847">
    <property type="entry name" value="VPS13"/>
</dbReference>
<dbReference type="PANTHER" id="PTHR16166:SF143">
    <property type="entry name" value="PROTEIN SORTING-ASSOCIATED PROTEIN, PUTATIVE (DUF1162)-RELATED"/>
    <property type="match status" value="1"/>
</dbReference>
<feature type="compositionally biased region" description="Polar residues" evidence="4">
    <location>
        <begin position="2418"/>
        <end position="2438"/>
    </location>
</feature>
<accession>A0A8J5LXA6</accession>
<dbReference type="GO" id="GO:0006869">
    <property type="term" value="P:lipid transport"/>
    <property type="evidence" value="ECO:0007669"/>
    <property type="project" value="UniProtKB-KW"/>
</dbReference>
<keyword evidence="3" id="KW-0445">Lipid transport</keyword>
<feature type="domain" description="Vacuolar protein sorting-associated protein 13 VPS13 adaptor binding" evidence="6">
    <location>
        <begin position="2638"/>
        <end position="2783"/>
    </location>
</feature>
<evidence type="ECO:0000259" key="5">
    <source>
        <dbReference type="Pfam" id="PF12624"/>
    </source>
</evidence>
<evidence type="ECO:0008006" key="10">
    <source>
        <dbReference type="Google" id="ProtNLM"/>
    </source>
</evidence>
<dbReference type="Pfam" id="PF25037">
    <property type="entry name" value="VPS13_C"/>
    <property type="match status" value="1"/>
</dbReference>
<evidence type="ECO:0000313" key="9">
    <source>
        <dbReference type="Proteomes" id="UP000734854"/>
    </source>
</evidence>
<proteinExistence type="inferred from homology"/>
<keyword evidence="9" id="KW-1185">Reference proteome</keyword>
<feature type="domain" description="Vacuolar protein sorting-associated protein 13 VPS13 adaptor binding" evidence="6">
    <location>
        <begin position="2463"/>
        <end position="2598"/>
    </location>
</feature>
<dbReference type="EMBL" id="JACMSC010000004">
    <property type="protein sequence ID" value="KAG6526441.1"/>
    <property type="molecule type" value="Genomic_DNA"/>
</dbReference>
<evidence type="ECO:0000256" key="1">
    <source>
        <dbReference type="ARBA" id="ARBA00006545"/>
    </source>
</evidence>
<keyword evidence="2" id="KW-0813">Transport</keyword>
<feature type="domain" description="Intermembrane lipid transfer protein VPS13-like C-terminal" evidence="7">
    <location>
        <begin position="3380"/>
        <end position="3448"/>
    </location>
</feature>
<sequence>MFEGMVSQVLSGYLGRFVKDIQKDQLKIGIWNEEILLEKVELILEAFDYLQLPFALKDGRVGKLSIKIPWKKLGWDPIIVVLENIFICACQREDSEWSSHSVDKRELAGKMAKLDAIELTKLSRRVSGEYAKLFGLDYCYNLFIEEIFHRNYDQAGQSFFSYISAKILDNIQVSIKNVHIVYMDKHIDQESFIFGLKLSSLIVSTDTQKQNFTGSSMGKSVTGQVRKVIEISGVALYCNIVEESQSLFGLIVAQTFSYPMIDYEKYDYIINPFDLMISLLVNKSGKLDGTPQYDISVEITNLALTVDEFQVQQIMSLWDYFSICTLRKKYGRYRPPQSILSMKLQGWQKIWWHYAQNSILADLRQKSRRTSSRNLAKRIIHCLKYVKLYKRKLELLQLDQLISKDILHDLEKMDKEYDIDDILSYRSLAEQQLQESLSKLNDFGDAKSSQVKGEQTSSKARSWLNWLSRGLLGAGGTSDTGSFAGVVSDDIIKDIYEATEFHPVPSLSNDVLYRNESCLSFVKFSVWQIITIIRNKMIDKGAAEMICHEFITECKFWEDSTDVVASVDSIKIVNPDNENTILADKPIAEESYKLPFLSVNFSMPRSDKYDVSTKIVVRPLEVNFESDFFLHILPIYYSITSLQFQHDRVLSSLNGLKNFEARLLRKLEYHLANHKKLYWDVTLDKIILNLPLQNEDLKLLNMVLEFEAFSLKSKAHSHASQILDDRLCRENIHQSDPKHGSRFNFQIEDFYNNFEIQLAGLKVNLLEPKIPRVVSVMEHFCTSFHLGLCIFLDEPTLKKFEVDCIVHTLAMHISVEIVDALLRVQDLWSVLGPQIFAEDDPYVIGGSAHNSHFFPFPCSVSVKFDRWQCNLDLEEDAENSATISLTSRDVDVRYSLQEAMSLSFLANMLKIDYLHLYNESNCNLLCSKRNEICGTINASTQYAGLSIQELPSSGSSGTRCLELQYQAQAGGFPRQECSLFICDIDLHIYPKLSGLLQKFIHKVQSSIARTSVKTSRPSENNIDLEIADNEWCESVFSNFYNFEQTAYPKFSSHHFPFVSIVNSGFLNSLKSSSILSLSDLKELCIKNEEFSEKMPCTTKSSNMTLPSTGIKEVSSANSNCFSMKFTLNRINAYFHDSSCILGILSVPTSISSLRFCETDCWDLQSSIQGVALSSSWSFPNIHEVLLGPSSVNNFPILNIRVRKGKMNTTLPATEISIGIQHVCCILSSDFLSLLIGYFSLPDWTFDYEGSEIVLNDLFFKFEVLNSTLLFPLENHDFCVDLELPQLVGSFIPVSNSSGVCGDMPSKCMFPESTCSEAVKIVNVFGRSTSLSLLLLGDDKKFLLGPANRMSNANMPLITQLDADLWIRIPFDTKDDSQNSTTPFLVMMSLSICNLIARDDYFIDGVEAVADAIDQLSSVTDKSEKYTSDALQFLQCCRNSKKEDFVPSESIINIQCCIKALSISLYHFGDEDSPLIASVETQLNLSAMMQSAMLQSLVVNIPYLVMRSSNKNILLLLVTPEVISSSHLHFSLSKSCDAIFELFVSIPCLEIWLHVSDWKNIVELLQSYSMHLEGTPVSSNVELESECHISPDPLIVSWVIKSENISASLYIPNSGENDLINSEILEVDMLNSLDVPCDNLAESMQLCKLKNCSYLKLTVHSKFCEMTILEKSMEMKFNLDQVRMRLEMVLNSEITSIPFIHISQVRTGIFIDRKQKELVNICSDVAVQSFDIGISYQVLYFLNCFRLIVPETESSPMSQNCVDLKLHLKKGTLLLSDGRWSYHGPILETLTKNMLVQFKQTADIIEGSAAADLLINYNNIDKVMWEAFLEPWSFELNWTWKHMGHILNSYAVTNVYLNSTKQLNLNITEPLIEAIFRLNHVVTDAFKNDDAYGFQDPHGILGLRTTEEIHSRRYAPYILYNDTSLPLTYHVHCGSADMDDMYNYHMNNENVVQPGFSVPIFVEETLDEQFFQYRPSNSSDRLLDKKMSVISHHMISIYFEGTSGPSKPMSMDLVGLSFFEVNFSKSKHSVLVDVDKDGNNCRTGEQYKSDQHEGLFVPVVFEVSMHHYSKIIRLYSTVILFNATSVPLEVRFDIPLGVSSKILGPVLPGHDIPLPLHLAESGQIRWHPAGTQYLWSEAHSLSNILSHESKLGYLRSFVCYPCHPSNDPFRCCISIQDYSFCSVDAAKELSPVKIQETEPSLFRSNKSTFLRNHFIRHVRLNTPLLVKNYLPNCLSLTIECAGITRTFSLSEVGTTSIFHIDSAHDLGLTFKMEHYQNLASKFPRADSFSSMCRLNGSVYSSSEKLTFYPEDSSGLIYATLDKTMDAYCGAREICLSVPFLLYNCTGLFLTILDVNSEGTGHAIVIPPSYNETEEKHLLTQNDGLAFLSSESRLSSDSVLFDSSLESRQRDNNFGKEEFSQSSIHHTSVTEETGVSCSTKTDGKVKRSSSFLSWKDGKGVGFVHDEHNLKIKPCIYGPISDIPATELVVKLTASLSKTRYESNRNLSWSKPFSLVTASGSANITIPQPFASGAFLICAASVPVSGELSGRTRVIVFQPRYIICNACKKNLFYRQKGTNISHHLGVGQHSQLHWSDTSRSHEIMEFDVFLSFKLVSLATVLAIYFSYLYHDGISIWQELLELLISLRFSEPGSQWSGNFRPDCLGDAQVKVRNYISSVSNMVRVEVQNADMPISKEDMIKNSSGHSMTHLILLSDDDTGFMPYRIDNFSMEVVSFWSIVHCEIFLPLENFCFYDSQTLRIYQQKCESCDTTIHPYASYQYSWDEPCYLHRLIVEVPGERILGAYSLDDIKEHEPVCLPSTTEKPERRLCISVHSEGAVKVLSVIDSNYHVVNNLKGSGSLGFRDKEIFDQKTSNAGYTEMFTIHVPFIGISLMNSTQELIFACAKETTVVLMQSLDQQKISLKTLSLQIDNQLPDTPYPILLSFDKENSGLATNILRNWENKNSHKESTLDSAIEPVFYFAAARWRNMDKSLVSFEHIDFGLAPLSIELEEQVLLSLFEYFKVVSSRLLNTSLGRNFELGNHSNSADRNLGNTHIYNGKNVLKEKTIFATEERSALLPFVVPVGAPWQHIFLLARQKKKIYVELFQLAPLKLSLSFSSTPWAIRNEVRANTESLSHFHSNSLQRGLMALVDIEGVPVQFSQLTLAHLMASPESIQEIVTRHYTKQLFHEMYKVNYALCFCNFSLHCLTIVLGSAGVIGNPVGFARNVGLGIRDFISFSGKGVIQRSPSGLITSIAQGSKGLLNNTIYAISSATSQFSKAAHKGIVAFTFDQHGAPQLEEQLNYLDSHGKGVLNEFLEGLTGLLQFPIRGAEKHGLPGVLSGIAMGTAGLIARPVASILEATGKTAQSIRNRSSPHQSCCFRTRLPRPLARELPLSPYSWDEAIGVAALLQADGLRLKDEIFVMCKPLKQTGRFVIISKRLVLVVSSSYLLGLGTPEFLGIPPDPEWVIETEMSLQGVVHIDRTQEVVNVVGSYLETVMVQKRGSTKNRPWNPSPSSPVFHTSIELPNEEEAEYLLQVLLSTIEEGKSRSWGVHILHRSSLK</sequence>
<dbReference type="PANTHER" id="PTHR16166">
    <property type="entry name" value="VACUOLAR PROTEIN SORTING-ASSOCIATED PROTEIN VPS13"/>
    <property type="match status" value="1"/>
</dbReference>
<evidence type="ECO:0000256" key="2">
    <source>
        <dbReference type="ARBA" id="ARBA00022448"/>
    </source>
</evidence>
<dbReference type="InterPro" id="IPR056748">
    <property type="entry name" value="VPS13-like_C"/>
</dbReference>
<dbReference type="InterPro" id="IPR026854">
    <property type="entry name" value="VPS13_N"/>
</dbReference>
<gene>
    <name evidence="8" type="ORF">ZIOFF_016426</name>
</gene>
<evidence type="ECO:0000313" key="8">
    <source>
        <dbReference type="EMBL" id="KAG6526441.1"/>
    </source>
</evidence>
<organism evidence="8 9">
    <name type="scientific">Zingiber officinale</name>
    <name type="common">Ginger</name>
    <name type="synonym">Amomum zingiber</name>
    <dbReference type="NCBI Taxonomy" id="94328"/>
    <lineage>
        <taxon>Eukaryota</taxon>
        <taxon>Viridiplantae</taxon>
        <taxon>Streptophyta</taxon>
        <taxon>Embryophyta</taxon>
        <taxon>Tracheophyta</taxon>
        <taxon>Spermatophyta</taxon>
        <taxon>Magnoliopsida</taxon>
        <taxon>Liliopsida</taxon>
        <taxon>Zingiberales</taxon>
        <taxon>Zingiberaceae</taxon>
        <taxon>Zingiber</taxon>
    </lineage>
</organism>
<feature type="region of interest" description="Disordered" evidence="4">
    <location>
        <begin position="2414"/>
        <end position="2439"/>
    </location>
</feature>
<comment type="caution">
    <text evidence="8">The sequence shown here is derived from an EMBL/GenBank/DDBJ whole genome shotgun (WGS) entry which is preliminary data.</text>
</comment>
<dbReference type="GO" id="GO:0006623">
    <property type="term" value="P:protein targeting to vacuole"/>
    <property type="evidence" value="ECO:0007669"/>
    <property type="project" value="TreeGrafter"/>
</dbReference>
<feature type="domain" description="Vacuolar protein sorting-associated protein 13 VPS13 adaptor binding" evidence="6">
    <location>
        <begin position="2020"/>
        <end position="2282"/>
    </location>
</feature>
<evidence type="ECO:0000256" key="3">
    <source>
        <dbReference type="ARBA" id="ARBA00023055"/>
    </source>
</evidence>